<name>A0ABS4LB07_STRAV</name>
<organism evidence="2 3">
    <name type="scientific">Streptomyces avidinii</name>
    <dbReference type="NCBI Taxonomy" id="1895"/>
    <lineage>
        <taxon>Bacteria</taxon>
        <taxon>Bacillati</taxon>
        <taxon>Actinomycetota</taxon>
        <taxon>Actinomycetes</taxon>
        <taxon>Kitasatosporales</taxon>
        <taxon>Streptomycetaceae</taxon>
        <taxon>Streptomyces</taxon>
    </lineage>
</organism>
<evidence type="ECO:0000256" key="1">
    <source>
        <dbReference type="SAM" id="Phobius"/>
    </source>
</evidence>
<dbReference type="Proteomes" id="UP001519310">
    <property type="component" value="Unassembled WGS sequence"/>
</dbReference>
<keyword evidence="1" id="KW-0812">Transmembrane</keyword>
<protein>
    <recommendedName>
        <fullName evidence="4">FtsX-like permease family protein</fullName>
    </recommendedName>
</protein>
<comment type="caution">
    <text evidence="2">The sequence shown here is derived from an EMBL/GenBank/DDBJ whole genome shotgun (WGS) entry which is preliminary data.</text>
</comment>
<gene>
    <name evidence="2" type="ORF">J2Z77_005123</name>
</gene>
<dbReference type="EMBL" id="JAGGLQ010000011">
    <property type="protein sequence ID" value="MBP2039297.1"/>
    <property type="molecule type" value="Genomic_DNA"/>
</dbReference>
<feature type="transmembrane region" description="Helical" evidence="1">
    <location>
        <begin position="197"/>
        <end position="220"/>
    </location>
</feature>
<feature type="transmembrane region" description="Helical" evidence="1">
    <location>
        <begin position="252"/>
        <end position="272"/>
    </location>
</feature>
<feature type="transmembrane region" description="Helical" evidence="1">
    <location>
        <begin position="336"/>
        <end position="352"/>
    </location>
</feature>
<keyword evidence="1" id="KW-0472">Membrane</keyword>
<feature type="transmembrane region" description="Helical" evidence="1">
    <location>
        <begin position="603"/>
        <end position="625"/>
    </location>
</feature>
<feature type="transmembrane region" description="Helical" evidence="1">
    <location>
        <begin position="409"/>
        <end position="431"/>
    </location>
</feature>
<feature type="transmembrane region" description="Helical" evidence="1">
    <location>
        <begin position="31"/>
        <end position="55"/>
    </location>
</feature>
<evidence type="ECO:0000313" key="2">
    <source>
        <dbReference type="EMBL" id="MBP2039297.1"/>
    </source>
</evidence>
<keyword evidence="3" id="KW-1185">Reference proteome</keyword>
<reference evidence="2 3" key="1">
    <citation type="submission" date="2021-03" db="EMBL/GenBank/DDBJ databases">
        <title>Genomic Encyclopedia of Type Strains, Phase IV (KMG-IV): sequencing the most valuable type-strain genomes for metagenomic binning, comparative biology and taxonomic classification.</title>
        <authorList>
            <person name="Goeker M."/>
        </authorList>
    </citation>
    <scope>NUCLEOTIDE SEQUENCE [LARGE SCALE GENOMIC DNA]</scope>
    <source>
        <strain evidence="2 3">DSM 40526</strain>
    </source>
</reference>
<keyword evidence="1" id="KW-1133">Transmembrane helix</keyword>
<feature type="transmembrane region" description="Helical" evidence="1">
    <location>
        <begin position="292"/>
        <end position="315"/>
    </location>
</feature>
<feature type="transmembrane region" description="Helical" evidence="1">
    <location>
        <begin position="364"/>
        <end position="388"/>
    </location>
</feature>
<feature type="transmembrane region" description="Helical" evidence="1">
    <location>
        <begin position="692"/>
        <end position="713"/>
    </location>
</feature>
<feature type="transmembrane region" description="Helical" evidence="1">
    <location>
        <begin position="646"/>
        <end position="672"/>
    </location>
</feature>
<accession>A0ABS4LB07</accession>
<evidence type="ECO:0008006" key="4">
    <source>
        <dbReference type="Google" id="ProtNLM"/>
    </source>
</evidence>
<proteinExistence type="predicted"/>
<evidence type="ECO:0000313" key="3">
    <source>
        <dbReference type="Proteomes" id="UP001519310"/>
    </source>
</evidence>
<sequence>MTSAKGAPLWWQLFRVGAAAGRSASAGRARFVALACAALAVSIAVSTFTLIFAAYDGRDERGADRTPRFAQSASDPEARALWKPAFDEVNNTQFSIVYLAPLRADAPLPPGVSAWPEPGQAVLSPALLAAGRSEGIETRYGAVAGTIGEAGLASPGEWLAYVRPGTDLVVPESMRPVTRFGSFASLGFGEAMFVQPIRLLLVLAAFMAAMPAAALSVSAARAGSDARDQRTALLSALGGGWRTRAVINIGEAAVPVAVGALAGAAAAAMTLIRNTHLPIVDFTVARADAQHWWWGVLGAPLAAMVLVLLCVVLMHPPQRRPQGTRPRLAKTRLPRWWPYLCPLMVFVAVRGPELAPTPSTRLLIYAIGVGATMLTLPSLVGLLAAAIGRGLAAAGRRTGRSGALVAGRWAAAWPGATARLTAGVIIAFVLVGQTQLWTTRNTGPAVQAQQTVDRVGSSIVLVSHPRETPVPQGFLHALPPGTEALRLKIEPKSGHAELNGPCEALKRVALPCSPTATPVELRGIDPRLGELYSWDTPAQGLSARQTTDPQGPLVVLVGQSGQQISVPAVKQAANAHLGMSVTVDTVAGSWLTSASMQQHLGRWTLLFGIFAVIVIVIAIVVSNLAEFVRFSRQITALSVLSGNRTIYLSTSFFALFMPLLGASLIGLTAHYWLATPMTSNTYSGGSELSWPLLAFVLAAATALAFLVWLWGAYGAVRQAHNWRPAAD</sequence>
<dbReference type="RefSeq" id="WP_189973452.1">
    <property type="nucleotide sequence ID" value="NZ_BMVL01000017.1"/>
</dbReference>